<evidence type="ECO:0000313" key="1">
    <source>
        <dbReference type="EMBL" id="KAJ3814541.1"/>
    </source>
</evidence>
<organism evidence="1 2">
    <name type="scientific">Lentinula aff. lateritia</name>
    <dbReference type="NCBI Taxonomy" id="2804960"/>
    <lineage>
        <taxon>Eukaryota</taxon>
        <taxon>Fungi</taxon>
        <taxon>Dikarya</taxon>
        <taxon>Basidiomycota</taxon>
        <taxon>Agaricomycotina</taxon>
        <taxon>Agaricomycetes</taxon>
        <taxon>Agaricomycetidae</taxon>
        <taxon>Agaricales</taxon>
        <taxon>Marasmiineae</taxon>
        <taxon>Omphalotaceae</taxon>
        <taxon>Lentinula</taxon>
    </lineage>
</organism>
<proteinExistence type="predicted"/>
<evidence type="ECO:0000313" key="2">
    <source>
        <dbReference type="Proteomes" id="UP001163835"/>
    </source>
</evidence>
<gene>
    <name evidence="1" type="ORF">F5876DRAFT_32663</name>
</gene>
<keyword evidence="2" id="KW-1185">Reference proteome</keyword>
<accession>A0ACC1UBS0</accession>
<dbReference type="EMBL" id="MU794965">
    <property type="protein sequence ID" value="KAJ3814541.1"/>
    <property type="molecule type" value="Genomic_DNA"/>
</dbReference>
<feature type="non-terminal residue" evidence="1">
    <location>
        <position position="1"/>
    </location>
</feature>
<comment type="caution">
    <text evidence="1">The sequence shown here is derived from an EMBL/GenBank/DDBJ whole genome shotgun (WGS) entry which is preliminary data.</text>
</comment>
<sequence length="62" mass="7169">YFLPKGTICYANVWSIHLDENEYGDDTERFNLGRFLNDHGKLKSSIADTRDEGHVTYGFGKR</sequence>
<name>A0ACC1UBS0_9AGAR</name>
<dbReference type="Proteomes" id="UP001163835">
    <property type="component" value="Unassembled WGS sequence"/>
</dbReference>
<reference evidence="1" key="1">
    <citation type="submission" date="2022-09" db="EMBL/GenBank/DDBJ databases">
        <title>A Global Phylogenomic Analysis of the Shiitake Genus Lentinula.</title>
        <authorList>
            <consortium name="DOE Joint Genome Institute"/>
            <person name="Sierra-Patev S."/>
            <person name="Min B."/>
            <person name="Naranjo-Ortiz M."/>
            <person name="Looney B."/>
            <person name="Konkel Z."/>
            <person name="Slot J.C."/>
            <person name="Sakamoto Y."/>
            <person name="Steenwyk J.L."/>
            <person name="Rokas A."/>
            <person name="Carro J."/>
            <person name="Camarero S."/>
            <person name="Ferreira P."/>
            <person name="Molpeceres G."/>
            <person name="Ruiz-Duenas F.J."/>
            <person name="Serrano A."/>
            <person name="Henrissat B."/>
            <person name="Drula E."/>
            <person name="Hughes K.W."/>
            <person name="Mata J.L."/>
            <person name="Ishikawa N.K."/>
            <person name="Vargas-Isla R."/>
            <person name="Ushijima S."/>
            <person name="Smith C.A."/>
            <person name="Ahrendt S."/>
            <person name="Andreopoulos W."/>
            <person name="He G."/>
            <person name="Labutti K."/>
            <person name="Lipzen A."/>
            <person name="Ng V."/>
            <person name="Riley R."/>
            <person name="Sandor L."/>
            <person name="Barry K."/>
            <person name="Martinez A.T."/>
            <person name="Xiao Y."/>
            <person name="Gibbons J.G."/>
            <person name="Terashima K."/>
            <person name="Grigoriev I.V."/>
            <person name="Hibbett D.S."/>
        </authorList>
    </citation>
    <scope>NUCLEOTIDE SEQUENCE</scope>
    <source>
        <strain evidence="1">TMI1499</strain>
    </source>
</reference>
<protein>
    <submittedName>
        <fullName evidence="1">Uncharacterized protein</fullName>
    </submittedName>
</protein>